<evidence type="ECO:0000256" key="3">
    <source>
        <dbReference type="ARBA" id="ARBA00022692"/>
    </source>
</evidence>
<dbReference type="RefSeq" id="WP_092260047.1">
    <property type="nucleotide sequence ID" value="NZ_CP047199.1"/>
</dbReference>
<gene>
    <name evidence="8" type="ORF">SAMN05661109_02167</name>
</gene>
<keyword evidence="4 7" id="KW-1133">Transmembrane helix</keyword>
<dbReference type="AlphaFoldDB" id="A0A1H9VBQ6"/>
<accession>A0A1H9VBQ6</accession>
<feature type="compositionally biased region" description="Basic and acidic residues" evidence="6">
    <location>
        <begin position="1"/>
        <end position="27"/>
    </location>
</feature>
<dbReference type="PANTHER" id="PTHR10010:SF46">
    <property type="entry name" value="SODIUM-DEPENDENT PHOSPHATE TRANSPORT PROTEIN 2B"/>
    <property type="match status" value="1"/>
</dbReference>
<evidence type="ECO:0000256" key="6">
    <source>
        <dbReference type="SAM" id="MobiDB-lite"/>
    </source>
</evidence>
<feature type="transmembrane region" description="Helical" evidence="7">
    <location>
        <begin position="393"/>
        <end position="415"/>
    </location>
</feature>
<dbReference type="GO" id="GO:0044341">
    <property type="term" value="P:sodium-dependent phosphate transport"/>
    <property type="evidence" value="ECO:0007669"/>
    <property type="project" value="InterPro"/>
</dbReference>
<dbReference type="NCBIfam" id="NF037997">
    <property type="entry name" value="Na_Pi_symport"/>
    <property type="match status" value="1"/>
</dbReference>
<feature type="transmembrane region" description="Helical" evidence="7">
    <location>
        <begin position="318"/>
        <end position="340"/>
    </location>
</feature>
<reference evidence="9" key="1">
    <citation type="submission" date="2016-10" db="EMBL/GenBank/DDBJ databases">
        <authorList>
            <person name="Varghese N."/>
            <person name="Submissions S."/>
        </authorList>
    </citation>
    <scope>NUCLEOTIDE SEQUENCE [LARGE SCALE GENOMIC DNA]</scope>
    <source>
        <strain evidence="9">DSM 20524</strain>
    </source>
</reference>
<feature type="transmembrane region" description="Helical" evidence="7">
    <location>
        <begin position="165"/>
        <end position="184"/>
    </location>
</feature>
<feature type="transmembrane region" description="Helical" evidence="7">
    <location>
        <begin position="80"/>
        <end position="101"/>
    </location>
</feature>
<evidence type="ECO:0000256" key="2">
    <source>
        <dbReference type="ARBA" id="ARBA00022475"/>
    </source>
</evidence>
<keyword evidence="3 7" id="KW-0812">Transmembrane</keyword>
<evidence type="ECO:0000313" key="9">
    <source>
        <dbReference type="Proteomes" id="UP000198929"/>
    </source>
</evidence>
<feature type="region of interest" description="Disordered" evidence="6">
    <location>
        <begin position="1"/>
        <end position="30"/>
    </location>
</feature>
<feature type="transmembrane region" description="Helical" evidence="7">
    <location>
        <begin position="236"/>
        <end position="257"/>
    </location>
</feature>
<dbReference type="GO" id="GO:0005886">
    <property type="term" value="C:plasma membrane"/>
    <property type="evidence" value="ECO:0007669"/>
    <property type="project" value="UniProtKB-SubCell"/>
</dbReference>
<dbReference type="InterPro" id="IPR003841">
    <property type="entry name" value="Na/Pi_transpt"/>
</dbReference>
<dbReference type="STRING" id="1121357.SAMN05661109_02167"/>
<evidence type="ECO:0000256" key="5">
    <source>
        <dbReference type="ARBA" id="ARBA00023136"/>
    </source>
</evidence>
<dbReference type="EMBL" id="FOGQ01000011">
    <property type="protein sequence ID" value="SES19115.1"/>
    <property type="molecule type" value="Genomic_DNA"/>
</dbReference>
<dbReference type="Pfam" id="PF02690">
    <property type="entry name" value="Na_Pi_cotrans"/>
    <property type="match status" value="2"/>
</dbReference>
<dbReference type="Proteomes" id="UP000198929">
    <property type="component" value="Unassembled WGS sequence"/>
</dbReference>
<keyword evidence="5 7" id="KW-0472">Membrane</keyword>
<comment type="subcellular location">
    <subcellularLocation>
        <location evidence="1">Cell membrane</location>
        <topology evidence="1">Multi-pass membrane protein</topology>
    </subcellularLocation>
</comment>
<proteinExistence type="predicted"/>
<evidence type="ECO:0000313" key="8">
    <source>
        <dbReference type="EMBL" id="SES19115.1"/>
    </source>
</evidence>
<name>A0A1H9VBQ6_9CORY</name>
<feature type="transmembrane region" description="Helical" evidence="7">
    <location>
        <begin position="45"/>
        <end position="68"/>
    </location>
</feature>
<keyword evidence="2" id="KW-1003">Cell membrane</keyword>
<dbReference type="GO" id="GO:0005436">
    <property type="term" value="F:sodium:phosphate symporter activity"/>
    <property type="evidence" value="ECO:0007669"/>
    <property type="project" value="InterPro"/>
</dbReference>
<keyword evidence="9" id="KW-1185">Reference proteome</keyword>
<protein>
    <submittedName>
        <fullName evidence="8">Solute carrier family 34 (Sodium-dependent phosphate cotransporter)</fullName>
    </submittedName>
</protein>
<feature type="transmembrane region" description="Helical" evidence="7">
    <location>
        <begin position="352"/>
        <end position="372"/>
    </location>
</feature>
<dbReference type="PANTHER" id="PTHR10010">
    <property type="entry name" value="SOLUTE CARRIER FAMILY 34 SODIUM PHOSPHATE , MEMBER 2-RELATED"/>
    <property type="match status" value="1"/>
</dbReference>
<organism evidence="8 9">
    <name type="scientific">Corynebacterium cystitidis DSM 20524</name>
    <dbReference type="NCBI Taxonomy" id="1121357"/>
    <lineage>
        <taxon>Bacteria</taxon>
        <taxon>Bacillati</taxon>
        <taxon>Actinomycetota</taxon>
        <taxon>Actinomycetes</taxon>
        <taxon>Mycobacteriales</taxon>
        <taxon>Corynebacteriaceae</taxon>
        <taxon>Corynebacterium</taxon>
    </lineage>
</organism>
<evidence type="ECO:0000256" key="1">
    <source>
        <dbReference type="ARBA" id="ARBA00004651"/>
    </source>
</evidence>
<evidence type="ECO:0000256" key="7">
    <source>
        <dbReference type="SAM" id="Phobius"/>
    </source>
</evidence>
<evidence type="ECO:0000256" key="4">
    <source>
        <dbReference type="ARBA" id="ARBA00022989"/>
    </source>
</evidence>
<sequence>MSSTRFKEEALEDKDKGGADHNADGDGAKPSPLERFGLSGKSLHIANWVAVALCIYFLITAVSVIGDGFKSATGDQAEQLFSFASNPLVALMIGMLATALIQSSSTTTSIVVGLVAGGLPMSIAIPMLMGANMGTSLTSTLVSLGMVRDKKSFRGAFAAATTHDMYNLLAVLILFPLEMFTGYLDKTSEWLSTRLSDTDGGIIATLFGGIGSAISFVTDPLANQLSKLSDLLPPPWGGMLLIVIGVAAILFVINLLGDLLKSVLVGRAKEVLHTTLGRGPLSGIVSGTLVTAMVQSSSTTTSLLVPLAGAGTITLKQVLPFTVGANIGTTITSLLAAFAFSGVDAQPALQAALVHMLFNLTAAAIVFLIPGMRRVPTKAADTLAKAGSQNKMWVVAWVVGVFLVLPSLLIGASLLL</sequence>